<proteinExistence type="predicted"/>
<organism evidence="1 2">
    <name type="scientific">Cinchona calisaya</name>
    <dbReference type="NCBI Taxonomy" id="153742"/>
    <lineage>
        <taxon>Eukaryota</taxon>
        <taxon>Viridiplantae</taxon>
        <taxon>Streptophyta</taxon>
        <taxon>Embryophyta</taxon>
        <taxon>Tracheophyta</taxon>
        <taxon>Spermatophyta</taxon>
        <taxon>Magnoliopsida</taxon>
        <taxon>eudicotyledons</taxon>
        <taxon>Gunneridae</taxon>
        <taxon>Pentapetalae</taxon>
        <taxon>asterids</taxon>
        <taxon>lamiids</taxon>
        <taxon>Gentianales</taxon>
        <taxon>Rubiaceae</taxon>
        <taxon>Cinchonoideae</taxon>
        <taxon>Cinchoneae</taxon>
        <taxon>Cinchona</taxon>
    </lineage>
</organism>
<protein>
    <submittedName>
        <fullName evidence="1">Uncharacterized protein</fullName>
    </submittedName>
</protein>
<dbReference type="AlphaFoldDB" id="A0ABD3AFL6"/>
<sequence>MFFSSRNLVPRNYHLIYCIDNSFHQVNSRRFLFYIQLFIEPGVETPSLHIHSSWSGYWSSELPSRLECSLPAKDRNVPVQVRRRLVPETVAATREVNYRTCCNLRITRQLFRSIEIRRHSTILLGGGLFSRVTDPAIIDSYL</sequence>
<dbReference type="EMBL" id="JBJUIK010000004">
    <property type="protein sequence ID" value="KAL3529262.1"/>
    <property type="molecule type" value="Genomic_DNA"/>
</dbReference>
<reference evidence="1 2" key="1">
    <citation type="submission" date="2024-11" db="EMBL/GenBank/DDBJ databases">
        <title>A near-complete genome assembly of Cinchona calisaya.</title>
        <authorList>
            <person name="Lian D.C."/>
            <person name="Zhao X.W."/>
            <person name="Wei L."/>
        </authorList>
    </citation>
    <scope>NUCLEOTIDE SEQUENCE [LARGE SCALE GENOMIC DNA]</scope>
    <source>
        <tissue evidence="1">Nenye</tissue>
    </source>
</reference>
<comment type="caution">
    <text evidence="1">The sequence shown here is derived from an EMBL/GenBank/DDBJ whole genome shotgun (WGS) entry which is preliminary data.</text>
</comment>
<dbReference type="Proteomes" id="UP001630127">
    <property type="component" value="Unassembled WGS sequence"/>
</dbReference>
<name>A0ABD3AFL6_9GENT</name>
<gene>
    <name evidence="1" type="ORF">ACH5RR_008584</name>
</gene>
<evidence type="ECO:0000313" key="2">
    <source>
        <dbReference type="Proteomes" id="UP001630127"/>
    </source>
</evidence>
<keyword evidence="2" id="KW-1185">Reference proteome</keyword>
<evidence type="ECO:0000313" key="1">
    <source>
        <dbReference type="EMBL" id="KAL3529262.1"/>
    </source>
</evidence>
<accession>A0ABD3AFL6</accession>